<evidence type="ECO:0008006" key="6">
    <source>
        <dbReference type="Google" id="ProtNLM"/>
    </source>
</evidence>
<evidence type="ECO:0000256" key="1">
    <source>
        <dbReference type="SAM" id="Coils"/>
    </source>
</evidence>
<dbReference type="RefSeq" id="WP_146519474.1">
    <property type="nucleotide sequence ID" value="NZ_CP151726.1"/>
</dbReference>
<gene>
    <name evidence="4" type="ORF">Pla52n_21100</name>
</gene>
<accession>A0A5C6B503</accession>
<name>A0A5C6B503_9BACT</name>
<evidence type="ECO:0000256" key="3">
    <source>
        <dbReference type="SAM" id="SignalP"/>
    </source>
</evidence>
<keyword evidence="3" id="KW-0732">Signal</keyword>
<evidence type="ECO:0000256" key="2">
    <source>
        <dbReference type="SAM" id="MobiDB-lite"/>
    </source>
</evidence>
<proteinExistence type="predicted"/>
<dbReference type="EMBL" id="SJPN01000002">
    <property type="protein sequence ID" value="TWU06389.1"/>
    <property type="molecule type" value="Genomic_DNA"/>
</dbReference>
<comment type="caution">
    <text evidence="4">The sequence shown here is derived from an EMBL/GenBank/DDBJ whole genome shotgun (WGS) entry which is preliminary data.</text>
</comment>
<dbReference type="OrthoDB" id="282469at2"/>
<feature type="region of interest" description="Disordered" evidence="2">
    <location>
        <begin position="167"/>
        <end position="187"/>
    </location>
</feature>
<evidence type="ECO:0000313" key="4">
    <source>
        <dbReference type="EMBL" id="TWU06389.1"/>
    </source>
</evidence>
<feature type="coiled-coil region" evidence="1">
    <location>
        <begin position="109"/>
        <end position="136"/>
    </location>
</feature>
<sequence length="187" mass="20516" precursor="true">MKYLLTVCLCLVAATARSQDAPAKPAETIANPFDQPIEDTGGYEMMDGYGSGMMEMGMGMEAAPSPDDMFRANLPRAIEQLKRSKTPEERAALQNYIREAFENRYDRMMNDRKKDIERLRASLAELESDLRRRTAAKDRVVQLQLQSVQLAAEGLLELNDLQGVGGQNVGGPGMGSGSYEGSMGMGN</sequence>
<evidence type="ECO:0000313" key="5">
    <source>
        <dbReference type="Proteomes" id="UP000320176"/>
    </source>
</evidence>
<feature type="chain" id="PRO_5022913693" description="Periplasmic protein" evidence="3">
    <location>
        <begin position="19"/>
        <end position="187"/>
    </location>
</feature>
<dbReference type="AlphaFoldDB" id="A0A5C6B503"/>
<keyword evidence="1" id="KW-0175">Coiled coil</keyword>
<reference evidence="4 5" key="1">
    <citation type="submission" date="2019-02" db="EMBL/GenBank/DDBJ databases">
        <title>Deep-cultivation of Planctomycetes and their phenomic and genomic characterization uncovers novel biology.</title>
        <authorList>
            <person name="Wiegand S."/>
            <person name="Jogler M."/>
            <person name="Boedeker C."/>
            <person name="Pinto D."/>
            <person name="Vollmers J."/>
            <person name="Rivas-Marin E."/>
            <person name="Kohn T."/>
            <person name="Peeters S.H."/>
            <person name="Heuer A."/>
            <person name="Rast P."/>
            <person name="Oberbeckmann S."/>
            <person name="Bunk B."/>
            <person name="Jeske O."/>
            <person name="Meyerdierks A."/>
            <person name="Storesund J.E."/>
            <person name="Kallscheuer N."/>
            <person name="Luecker S."/>
            <person name="Lage O.M."/>
            <person name="Pohl T."/>
            <person name="Merkel B.J."/>
            <person name="Hornburger P."/>
            <person name="Mueller R.-W."/>
            <person name="Bruemmer F."/>
            <person name="Labrenz M."/>
            <person name="Spormann A.M."/>
            <person name="Op Den Camp H."/>
            <person name="Overmann J."/>
            <person name="Amann R."/>
            <person name="Jetten M.S.M."/>
            <person name="Mascher T."/>
            <person name="Medema M.H."/>
            <person name="Devos D.P."/>
            <person name="Kaster A.-K."/>
            <person name="Ovreas L."/>
            <person name="Rohde M."/>
            <person name="Galperin M.Y."/>
            <person name="Jogler C."/>
        </authorList>
    </citation>
    <scope>NUCLEOTIDE SEQUENCE [LARGE SCALE GENOMIC DNA]</scope>
    <source>
        <strain evidence="4 5">Pla52n</strain>
    </source>
</reference>
<organism evidence="4 5">
    <name type="scientific">Stieleria varia</name>
    <dbReference type="NCBI Taxonomy" id="2528005"/>
    <lineage>
        <taxon>Bacteria</taxon>
        <taxon>Pseudomonadati</taxon>
        <taxon>Planctomycetota</taxon>
        <taxon>Planctomycetia</taxon>
        <taxon>Pirellulales</taxon>
        <taxon>Pirellulaceae</taxon>
        <taxon>Stieleria</taxon>
    </lineage>
</organism>
<keyword evidence="5" id="KW-1185">Reference proteome</keyword>
<dbReference type="Proteomes" id="UP000320176">
    <property type="component" value="Unassembled WGS sequence"/>
</dbReference>
<feature type="signal peptide" evidence="3">
    <location>
        <begin position="1"/>
        <end position="18"/>
    </location>
</feature>
<protein>
    <recommendedName>
        <fullName evidence="6">Periplasmic protein</fullName>
    </recommendedName>
</protein>